<name>A0A9D3U8B0_9ROSI</name>
<evidence type="ECO:0000313" key="2">
    <source>
        <dbReference type="Proteomes" id="UP000828251"/>
    </source>
</evidence>
<reference evidence="1 2" key="1">
    <citation type="journal article" date="2021" name="Plant Biotechnol. J.">
        <title>Multi-omics assisted identification of the key and species-specific regulatory components of drought-tolerant mechanisms in Gossypium stocksii.</title>
        <authorList>
            <person name="Yu D."/>
            <person name="Ke L."/>
            <person name="Zhang D."/>
            <person name="Wu Y."/>
            <person name="Sun Y."/>
            <person name="Mei J."/>
            <person name="Sun J."/>
            <person name="Sun Y."/>
        </authorList>
    </citation>
    <scope>NUCLEOTIDE SEQUENCE [LARGE SCALE GENOMIC DNA]</scope>
    <source>
        <strain evidence="2">cv. E1</strain>
        <tissue evidence="1">Leaf</tissue>
    </source>
</reference>
<protein>
    <submittedName>
        <fullName evidence="1">Uncharacterized protein</fullName>
    </submittedName>
</protein>
<dbReference type="Proteomes" id="UP000828251">
    <property type="component" value="Unassembled WGS sequence"/>
</dbReference>
<evidence type="ECO:0000313" key="1">
    <source>
        <dbReference type="EMBL" id="KAH1031779.1"/>
    </source>
</evidence>
<comment type="caution">
    <text evidence="1">The sequence shown here is derived from an EMBL/GenBank/DDBJ whole genome shotgun (WGS) entry which is preliminary data.</text>
</comment>
<dbReference type="AlphaFoldDB" id="A0A9D3U8B0"/>
<sequence>MELEDEDDDLWSIITIYYPPKMDNPSPVELLAEITEPKPVQVVISVKIHPKVLAYNIPIPCSRLEIHPKVLATIEDGNEGSDNEEQSHYDNEDFNYLNLDDIYEDIDDEGAVDGEDVHLYSIGNMGSGIVIPNNPGAFMSDVDSDVMLARRQSNVLPITFAIMEGKCFESWEFFLRNLRRHAIKQDNICLVSNRSKGLLAAIRCLRVPWRSVYCI</sequence>
<dbReference type="OrthoDB" id="683469at2759"/>
<keyword evidence="2" id="KW-1185">Reference proteome</keyword>
<organism evidence="1 2">
    <name type="scientific">Gossypium stocksii</name>
    <dbReference type="NCBI Taxonomy" id="47602"/>
    <lineage>
        <taxon>Eukaryota</taxon>
        <taxon>Viridiplantae</taxon>
        <taxon>Streptophyta</taxon>
        <taxon>Embryophyta</taxon>
        <taxon>Tracheophyta</taxon>
        <taxon>Spermatophyta</taxon>
        <taxon>Magnoliopsida</taxon>
        <taxon>eudicotyledons</taxon>
        <taxon>Gunneridae</taxon>
        <taxon>Pentapetalae</taxon>
        <taxon>rosids</taxon>
        <taxon>malvids</taxon>
        <taxon>Malvales</taxon>
        <taxon>Malvaceae</taxon>
        <taxon>Malvoideae</taxon>
        <taxon>Gossypium</taxon>
    </lineage>
</organism>
<dbReference type="EMBL" id="JAIQCV010000013">
    <property type="protein sequence ID" value="KAH1031779.1"/>
    <property type="molecule type" value="Genomic_DNA"/>
</dbReference>
<accession>A0A9D3U8B0</accession>
<proteinExistence type="predicted"/>
<gene>
    <name evidence="1" type="ORF">J1N35_043953</name>
</gene>